<name>A0A089LR52_9BACL</name>
<evidence type="ECO:0000313" key="2">
    <source>
        <dbReference type="EMBL" id="AIQ62575.1"/>
    </source>
</evidence>
<dbReference type="EMBL" id="CP009286">
    <property type="protein sequence ID" value="AIQ62575.1"/>
    <property type="molecule type" value="Genomic_DNA"/>
</dbReference>
<keyword evidence="1" id="KW-0472">Membrane</keyword>
<feature type="transmembrane region" description="Helical" evidence="1">
    <location>
        <begin position="120"/>
        <end position="139"/>
    </location>
</feature>
<reference evidence="2 3" key="1">
    <citation type="submission" date="2014-08" db="EMBL/GenBank/DDBJ databases">
        <title>Comparative genomics of the Paenibacillus odorifer group.</title>
        <authorList>
            <person name="den Bakker H.C."/>
            <person name="Tsai Y.-C."/>
            <person name="Martin N."/>
            <person name="Korlach J."/>
            <person name="Wiedmann M."/>
        </authorList>
    </citation>
    <scope>NUCLEOTIDE SEQUENCE [LARGE SCALE GENOMIC DNA]</scope>
    <source>
        <strain evidence="2 3">DSM 14472</strain>
    </source>
</reference>
<dbReference type="PANTHER" id="PTHR36833:SF1">
    <property type="entry name" value="INTEGRAL MEMBRANE TRANSPORT PROTEIN"/>
    <property type="match status" value="1"/>
</dbReference>
<dbReference type="InterPro" id="IPR010390">
    <property type="entry name" value="ABC-2_transporter-like"/>
</dbReference>
<proteinExistence type="predicted"/>
<dbReference type="Pfam" id="PF06182">
    <property type="entry name" value="ABC2_membrane_6"/>
    <property type="match status" value="1"/>
</dbReference>
<dbReference type="KEGG" id="pste:PSTEL_05130"/>
<feature type="transmembrane region" description="Helical" evidence="1">
    <location>
        <begin position="206"/>
        <end position="230"/>
    </location>
</feature>
<dbReference type="Proteomes" id="UP000029507">
    <property type="component" value="Chromosome"/>
</dbReference>
<organism evidence="2 3">
    <name type="scientific">Paenibacillus stellifer</name>
    <dbReference type="NCBI Taxonomy" id="169760"/>
    <lineage>
        <taxon>Bacteria</taxon>
        <taxon>Bacillati</taxon>
        <taxon>Bacillota</taxon>
        <taxon>Bacilli</taxon>
        <taxon>Bacillales</taxon>
        <taxon>Paenibacillaceae</taxon>
        <taxon>Paenibacillus</taxon>
    </lineage>
</organism>
<keyword evidence="3" id="KW-1185">Reference proteome</keyword>
<keyword evidence="1" id="KW-1133">Transmembrane helix</keyword>
<gene>
    <name evidence="2" type="ORF">PSTEL_05130</name>
</gene>
<feature type="transmembrane region" description="Helical" evidence="1">
    <location>
        <begin position="237"/>
        <end position="261"/>
    </location>
</feature>
<evidence type="ECO:0000256" key="1">
    <source>
        <dbReference type="SAM" id="Phobius"/>
    </source>
</evidence>
<dbReference type="STRING" id="169760.PSTEL_05130"/>
<accession>A0A089LR52</accession>
<dbReference type="PANTHER" id="PTHR36833">
    <property type="entry name" value="SLR0610 PROTEIN-RELATED"/>
    <property type="match status" value="1"/>
</dbReference>
<sequence length="269" mass="30184">MKIITKSVKYISLYFRFMKANLIALMEYRLDMLIMIFSSAMTHLLGLVFLWVLYQRVPDINGWGFWEVIAVYAMVYFSEGISSFLFEGSWLMNSLVNKGLLDNYLVRPLSPILQILSSRIGVNGIGNILIGSVILIQAVGHISMHWSVSKVIMAIVMLVSAIVIRSSIKLASNSSVFWTQNPGSSFPFMIHSIGEFAKYPISIYSAVIQGVVTFVVPFAFVSFYPAAYLFDKEAFKYWGLMTPLVTVYCAVGAATIFNYGLKRYESAGN</sequence>
<feature type="transmembrane region" description="Helical" evidence="1">
    <location>
        <begin position="151"/>
        <end position="168"/>
    </location>
</feature>
<dbReference type="HOGENOM" id="CLU_071040_1_1_9"/>
<keyword evidence="1" id="KW-0812">Transmembrane</keyword>
<evidence type="ECO:0000313" key="3">
    <source>
        <dbReference type="Proteomes" id="UP000029507"/>
    </source>
</evidence>
<dbReference type="OrthoDB" id="9788195at2"/>
<dbReference type="AlphaFoldDB" id="A0A089LR52"/>
<feature type="transmembrane region" description="Helical" evidence="1">
    <location>
        <begin position="65"/>
        <end position="86"/>
    </location>
</feature>
<feature type="transmembrane region" description="Helical" evidence="1">
    <location>
        <begin position="32"/>
        <end position="53"/>
    </location>
</feature>
<protein>
    <submittedName>
        <fullName evidence="2">ABC transporter permease</fullName>
    </submittedName>
</protein>